<accession>A0A1V2I2D1</accession>
<dbReference type="Gene3D" id="3.40.50.300">
    <property type="entry name" value="P-loop containing nucleotide triphosphate hydrolases"/>
    <property type="match status" value="1"/>
</dbReference>
<organism evidence="1 2">
    <name type="scientific">Pseudofrankia asymbiotica</name>
    <dbReference type="NCBI Taxonomy" id="1834516"/>
    <lineage>
        <taxon>Bacteria</taxon>
        <taxon>Bacillati</taxon>
        <taxon>Actinomycetota</taxon>
        <taxon>Actinomycetes</taxon>
        <taxon>Frankiales</taxon>
        <taxon>Frankiaceae</taxon>
        <taxon>Pseudofrankia</taxon>
    </lineage>
</organism>
<dbReference type="EMBL" id="MOMC01000101">
    <property type="protein sequence ID" value="ONH22675.1"/>
    <property type="molecule type" value="Genomic_DNA"/>
</dbReference>
<dbReference type="Proteomes" id="UP000188929">
    <property type="component" value="Unassembled WGS sequence"/>
</dbReference>
<dbReference type="InterPro" id="IPR027417">
    <property type="entry name" value="P-loop_NTPase"/>
</dbReference>
<dbReference type="RefSeq" id="WP_076822197.1">
    <property type="nucleotide sequence ID" value="NZ_MOMC01000101.1"/>
</dbReference>
<gene>
    <name evidence="1" type="ORF">BL253_34925</name>
</gene>
<evidence type="ECO:0000313" key="2">
    <source>
        <dbReference type="Proteomes" id="UP000188929"/>
    </source>
</evidence>
<reference evidence="2" key="1">
    <citation type="submission" date="2016-10" db="EMBL/GenBank/DDBJ databases">
        <title>Frankia sp. NRRL B-16386 Genome sequencing.</title>
        <authorList>
            <person name="Ghodhbane-Gtari F."/>
            <person name="Swanson E."/>
            <person name="Gueddou A."/>
            <person name="Hezbri K."/>
            <person name="Ktari K."/>
            <person name="Nouioui I."/>
            <person name="Morris K."/>
            <person name="Simpson S."/>
            <person name="Abebe-Akele F."/>
            <person name="Thomas K."/>
            <person name="Gtari M."/>
            <person name="Tisa L.S."/>
        </authorList>
    </citation>
    <scope>NUCLEOTIDE SEQUENCE [LARGE SCALE GENOMIC DNA]</scope>
    <source>
        <strain evidence="2">NRRL B-16386</strain>
    </source>
</reference>
<keyword evidence="2" id="KW-1185">Reference proteome</keyword>
<comment type="caution">
    <text evidence="1">The sequence shown here is derived from an EMBL/GenBank/DDBJ whole genome shotgun (WGS) entry which is preliminary data.</text>
</comment>
<dbReference type="STRING" id="1834516.BL253_34925"/>
<proteinExistence type="predicted"/>
<protein>
    <submittedName>
        <fullName evidence="1">Uncharacterized protein</fullName>
    </submittedName>
</protein>
<evidence type="ECO:0000313" key="1">
    <source>
        <dbReference type="EMBL" id="ONH22675.1"/>
    </source>
</evidence>
<dbReference type="OrthoDB" id="3211050at2"/>
<sequence length="243" mass="25597">MTRSDQPSPHGLVAIEGLRCAGKSTLATVLASRLDATVIPDPADLSSPLPYPPRTLDDVRCGLDHLCGVERQRAEAARRARTGLVVFDRSPLSHIAHQHAVAQLGVPADPGYAAQTFTAAARAGITPRPGRYLYLRLPQAEVAARQRRCGPVHPHLVDPRFLAAADRAFLRYLGALSDDRCLVLDAGLPAGHLTSAAAAFLAAEPTSPPPGAWTITLDAPPVLPARSSASARANTAGDVEARL</sequence>
<dbReference type="SUPFAM" id="SSF52540">
    <property type="entry name" value="P-loop containing nucleoside triphosphate hydrolases"/>
    <property type="match status" value="1"/>
</dbReference>
<name>A0A1V2I2D1_9ACTN</name>
<dbReference type="AlphaFoldDB" id="A0A1V2I2D1"/>